<dbReference type="EMBL" id="BKCJ010485775">
    <property type="protein sequence ID" value="GFA77640.1"/>
    <property type="molecule type" value="Genomic_DNA"/>
</dbReference>
<name>A0A699K9I1_TANCI</name>
<protein>
    <recommendedName>
        <fullName evidence="3">Gag-Pol polyprotein</fullName>
    </recommendedName>
</protein>
<proteinExistence type="predicted"/>
<gene>
    <name evidence="2" type="ORF">Tci_649612</name>
</gene>
<comment type="caution">
    <text evidence="2">The sequence shown here is derived from an EMBL/GenBank/DDBJ whole genome shotgun (WGS) entry which is preliminary data.</text>
</comment>
<accession>A0A699K9I1</accession>
<sequence>MVKYQKEVNDIRAESITKSANPLALVAPASPYTNPYYQAPKSHKSRATQPKTLLPTRSYATTKHKGKKIAKPITPPSEKPKRVKDSTYHKEKMLLYKQAEKGVSLQAEHAHWLEDTDEEIDEKELEAHYSFMEKIQETDQNAKDECAALANLIVNLKLDVDENKKIQKQLKKTNASLAH</sequence>
<evidence type="ECO:0000313" key="2">
    <source>
        <dbReference type="EMBL" id="GFA77640.1"/>
    </source>
</evidence>
<organism evidence="2">
    <name type="scientific">Tanacetum cinerariifolium</name>
    <name type="common">Dalmatian daisy</name>
    <name type="synonym">Chrysanthemum cinerariifolium</name>
    <dbReference type="NCBI Taxonomy" id="118510"/>
    <lineage>
        <taxon>Eukaryota</taxon>
        <taxon>Viridiplantae</taxon>
        <taxon>Streptophyta</taxon>
        <taxon>Embryophyta</taxon>
        <taxon>Tracheophyta</taxon>
        <taxon>Spermatophyta</taxon>
        <taxon>Magnoliopsida</taxon>
        <taxon>eudicotyledons</taxon>
        <taxon>Gunneridae</taxon>
        <taxon>Pentapetalae</taxon>
        <taxon>asterids</taxon>
        <taxon>campanulids</taxon>
        <taxon>Asterales</taxon>
        <taxon>Asteraceae</taxon>
        <taxon>Asteroideae</taxon>
        <taxon>Anthemideae</taxon>
        <taxon>Anthemidinae</taxon>
        <taxon>Tanacetum</taxon>
    </lineage>
</organism>
<dbReference type="AlphaFoldDB" id="A0A699K9I1"/>
<feature type="region of interest" description="Disordered" evidence="1">
    <location>
        <begin position="36"/>
        <end position="86"/>
    </location>
</feature>
<evidence type="ECO:0000256" key="1">
    <source>
        <dbReference type="SAM" id="MobiDB-lite"/>
    </source>
</evidence>
<evidence type="ECO:0008006" key="3">
    <source>
        <dbReference type="Google" id="ProtNLM"/>
    </source>
</evidence>
<reference evidence="2" key="1">
    <citation type="journal article" date="2019" name="Sci. Rep.">
        <title>Draft genome of Tanacetum cinerariifolium, the natural source of mosquito coil.</title>
        <authorList>
            <person name="Yamashiro T."/>
            <person name="Shiraishi A."/>
            <person name="Satake H."/>
            <person name="Nakayama K."/>
        </authorList>
    </citation>
    <scope>NUCLEOTIDE SEQUENCE</scope>
</reference>